<name>A0ABS8LPS7_XANEU</name>
<keyword evidence="3" id="KW-1185">Reference proteome</keyword>
<feature type="signal peptide" evidence="1">
    <location>
        <begin position="1"/>
        <end position="23"/>
    </location>
</feature>
<sequence>MPRHPLLFCGLLLFGLVAPPSRAAGNDGKACSRALHQTFTTSASATTLPVACAHIGPLALGMRKQQVLAALGQPDVTHTDAVDPNRLSLLYLYPRDIKAQLAQHPRRAGTLVQGELAVGLRNDRVSNLIAFADQRAPPPFHLLGHPVGTQINRILQTIGGSPQWNASRDYVQFSAMPLAIDVDPDTLAIVGLNIATTKQELDNFDLPGLNLLKNPTRGLINGIR</sequence>
<evidence type="ECO:0000256" key="1">
    <source>
        <dbReference type="SAM" id="SignalP"/>
    </source>
</evidence>
<dbReference type="RefSeq" id="WP_011346540.1">
    <property type="nucleotide sequence ID" value="NZ_JAJITJ010000056.1"/>
</dbReference>
<keyword evidence="1" id="KW-0732">Signal</keyword>
<proteinExistence type="predicted"/>
<organism evidence="2 3">
    <name type="scientific">Xanthomonas euvesicatoria pv. euvesicatoria</name>
    <dbReference type="NCBI Taxonomy" id="2753541"/>
    <lineage>
        <taxon>Bacteria</taxon>
        <taxon>Pseudomonadati</taxon>
        <taxon>Pseudomonadota</taxon>
        <taxon>Gammaproteobacteria</taxon>
        <taxon>Lysobacterales</taxon>
        <taxon>Lysobacteraceae</taxon>
        <taxon>Xanthomonas</taxon>
    </lineage>
</organism>
<comment type="caution">
    <text evidence="2">The sequence shown here is derived from an EMBL/GenBank/DDBJ whole genome shotgun (WGS) entry which is preliminary data.</text>
</comment>
<gene>
    <name evidence="2" type="ORF">LN463_12355</name>
</gene>
<reference evidence="2" key="1">
    <citation type="submission" date="2021-11" db="EMBL/GenBank/DDBJ databases">
        <title>Genome resources and taxonomic validation of 89 Xanthomonas strains.</title>
        <authorList>
            <person name="Tambong J.T."/>
        </authorList>
    </citation>
    <scope>NUCLEOTIDE SEQUENCE</scope>
    <source>
        <strain evidence="2">Xv 72</strain>
    </source>
</reference>
<dbReference type="Proteomes" id="UP001430605">
    <property type="component" value="Unassembled WGS sequence"/>
</dbReference>
<accession>A0ABS8LPS7</accession>
<feature type="chain" id="PRO_5046584028" evidence="1">
    <location>
        <begin position="24"/>
        <end position="224"/>
    </location>
</feature>
<evidence type="ECO:0000313" key="2">
    <source>
        <dbReference type="EMBL" id="MCC8635749.1"/>
    </source>
</evidence>
<protein>
    <submittedName>
        <fullName evidence="2">Secreted signal peptide protein</fullName>
    </submittedName>
</protein>
<evidence type="ECO:0000313" key="3">
    <source>
        <dbReference type="Proteomes" id="UP001430605"/>
    </source>
</evidence>
<dbReference type="EMBL" id="JAJIUS010000064">
    <property type="protein sequence ID" value="MCC8635749.1"/>
    <property type="molecule type" value="Genomic_DNA"/>
</dbReference>